<dbReference type="Pfam" id="PF00069">
    <property type="entry name" value="Pkinase"/>
    <property type="match status" value="1"/>
</dbReference>
<dbReference type="GO" id="GO:0004674">
    <property type="term" value="F:protein serine/threonine kinase activity"/>
    <property type="evidence" value="ECO:0007669"/>
    <property type="project" value="UniProtKB-KW"/>
</dbReference>
<evidence type="ECO:0000313" key="8">
    <source>
        <dbReference type="EMBL" id="MFC0423307.1"/>
    </source>
</evidence>
<dbReference type="PANTHER" id="PTHR43289">
    <property type="entry name" value="MITOGEN-ACTIVATED PROTEIN KINASE KINASE KINASE 20-RELATED"/>
    <property type="match status" value="1"/>
</dbReference>
<evidence type="ECO:0000256" key="4">
    <source>
        <dbReference type="ARBA" id="ARBA00022777"/>
    </source>
</evidence>
<dbReference type="RefSeq" id="WP_137644608.1">
    <property type="nucleotide sequence ID" value="NZ_BAABRM010000007.1"/>
</dbReference>
<dbReference type="PROSITE" id="PS00108">
    <property type="entry name" value="PROTEIN_KINASE_ST"/>
    <property type="match status" value="1"/>
</dbReference>
<evidence type="ECO:0000259" key="7">
    <source>
        <dbReference type="PROSITE" id="PS50011"/>
    </source>
</evidence>
<organism evidence="8 9">
    <name type="scientific">Lactiplantibacillus plajomi</name>
    <dbReference type="NCBI Taxonomy" id="1457217"/>
    <lineage>
        <taxon>Bacteria</taxon>
        <taxon>Bacillati</taxon>
        <taxon>Bacillota</taxon>
        <taxon>Bacilli</taxon>
        <taxon>Lactobacillales</taxon>
        <taxon>Lactobacillaceae</taxon>
        <taxon>Lactiplantibacillus</taxon>
    </lineage>
</organism>
<keyword evidence="6" id="KW-1133">Transmembrane helix</keyword>
<evidence type="ECO:0000256" key="1">
    <source>
        <dbReference type="ARBA" id="ARBA00012513"/>
    </source>
</evidence>
<dbReference type="Gene3D" id="1.10.510.10">
    <property type="entry name" value="Transferase(Phosphotransferase) domain 1"/>
    <property type="match status" value="1"/>
</dbReference>
<keyword evidence="5" id="KW-0067">ATP-binding</keyword>
<gene>
    <name evidence="8" type="ORF">ACFFGS_04115</name>
</gene>
<evidence type="ECO:0000256" key="3">
    <source>
        <dbReference type="ARBA" id="ARBA00022741"/>
    </source>
</evidence>
<dbReference type="SMART" id="SM00220">
    <property type="entry name" value="S_TKc"/>
    <property type="match status" value="1"/>
</dbReference>
<dbReference type="InterPro" id="IPR008271">
    <property type="entry name" value="Ser/Thr_kinase_AS"/>
</dbReference>
<name>A0ABV6K276_9LACO</name>
<keyword evidence="4 8" id="KW-0418">Kinase</keyword>
<dbReference type="SUPFAM" id="SSF56112">
    <property type="entry name" value="Protein kinase-like (PK-like)"/>
    <property type="match status" value="1"/>
</dbReference>
<accession>A0ABV6K276</accession>
<keyword evidence="8" id="KW-0723">Serine/threonine-protein kinase</keyword>
<dbReference type="PANTHER" id="PTHR43289:SF6">
    <property type="entry name" value="SERINE_THREONINE-PROTEIN KINASE NEKL-3"/>
    <property type="match status" value="1"/>
</dbReference>
<dbReference type="PROSITE" id="PS50011">
    <property type="entry name" value="PROTEIN_KINASE_DOM"/>
    <property type="match status" value="1"/>
</dbReference>
<keyword evidence="2" id="KW-0808">Transferase</keyword>
<keyword evidence="6" id="KW-0812">Transmembrane</keyword>
<feature type="transmembrane region" description="Helical" evidence="6">
    <location>
        <begin position="264"/>
        <end position="285"/>
    </location>
</feature>
<dbReference type="EMBL" id="JBHLUK010000024">
    <property type="protein sequence ID" value="MFC0423307.1"/>
    <property type="molecule type" value="Genomic_DNA"/>
</dbReference>
<keyword evidence="3" id="KW-0547">Nucleotide-binding</keyword>
<comment type="caution">
    <text evidence="8">The sequence shown here is derived from an EMBL/GenBank/DDBJ whole genome shotgun (WGS) entry which is preliminary data.</text>
</comment>
<feature type="transmembrane region" description="Helical" evidence="6">
    <location>
        <begin position="297"/>
        <end position="315"/>
    </location>
</feature>
<proteinExistence type="predicted"/>
<reference evidence="8 9" key="1">
    <citation type="submission" date="2024-09" db="EMBL/GenBank/DDBJ databases">
        <authorList>
            <person name="Sun Q."/>
            <person name="Mori K."/>
        </authorList>
    </citation>
    <scope>NUCLEOTIDE SEQUENCE [LARGE SCALE GENOMIC DNA]</scope>
    <source>
        <strain evidence="8 9">TBRC 4575</strain>
    </source>
</reference>
<sequence length="345" mass="39191">MLPIVQAMQTLTAADYQPLGPLVNGREFPMLVKKDQVVSVAKLTTMDTLPVLQTLFEHPVIRMPKLQRLLPMEDYVVTVETLINGETLADRLTKQGPLASPVVQTIATDVLETLAALAALNIVHRDIKLSNLMLVNGHCFVIDVNAAREFHTAQSTDTRLLGTSGFAAPENYGFAQTDQRSDIYALGIVLNCLLTGKLPTDSQTIQRTLTTVAPWRQIIAKATALDPEQRYQTAEAMRQAINGQSPRPTTGQLFKTFWHQHRVMIIRSGWLVYTLWWWLLLLIGLDQSGWSAKWQMWWIDFILFGLPVLAHYLNLRLYRHWPNVRRYRVWLRAGETIVILMLLGL</sequence>
<keyword evidence="6" id="KW-0472">Membrane</keyword>
<keyword evidence="9" id="KW-1185">Reference proteome</keyword>
<evidence type="ECO:0000256" key="6">
    <source>
        <dbReference type="SAM" id="Phobius"/>
    </source>
</evidence>
<evidence type="ECO:0000313" key="9">
    <source>
        <dbReference type="Proteomes" id="UP001589855"/>
    </source>
</evidence>
<dbReference type="EC" id="2.7.11.1" evidence="1"/>
<dbReference type="InterPro" id="IPR000719">
    <property type="entry name" value="Prot_kinase_dom"/>
</dbReference>
<dbReference type="InterPro" id="IPR011009">
    <property type="entry name" value="Kinase-like_dom_sf"/>
</dbReference>
<evidence type="ECO:0000256" key="2">
    <source>
        <dbReference type="ARBA" id="ARBA00022679"/>
    </source>
</evidence>
<evidence type="ECO:0000256" key="5">
    <source>
        <dbReference type="ARBA" id="ARBA00022840"/>
    </source>
</evidence>
<feature type="domain" description="Protein kinase" evidence="7">
    <location>
        <begin position="1"/>
        <end position="264"/>
    </location>
</feature>
<protein>
    <recommendedName>
        <fullName evidence="1">non-specific serine/threonine protein kinase</fullName>
        <ecNumber evidence="1">2.7.11.1</ecNumber>
    </recommendedName>
</protein>
<dbReference type="Proteomes" id="UP001589855">
    <property type="component" value="Unassembled WGS sequence"/>
</dbReference>